<dbReference type="PANTHER" id="PTHR46312:SF2">
    <property type="entry name" value="NUCLEOTIDE-BINDING OLIGOMERIZATION DOMAIN-CONTAINING PROTEIN 2-LIKE"/>
    <property type="match status" value="1"/>
</dbReference>
<feature type="compositionally biased region" description="Basic residues" evidence="3">
    <location>
        <begin position="335"/>
        <end position="348"/>
    </location>
</feature>
<feature type="compositionally biased region" description="Basic and acidic residues" evidence="3">
    <location>
        <begin position="178"/>
        <end position="189"/>
    </location>
</feature>
<reference evidence="6" key="1">
    <citation type="submission" date="2022-11" db="UniProtKB">
        <authorList>
            <consortium name="EnsemblMetazoa"/>
        </authorList>
    </citation>
    <scope>IDENTIFICATION</scope>
</reference>
<dbReference type="RefSeq" id="XP_038061693.1">
    <property type="nucleotide sequence ID" value="XM_038205765.1"/>
</dbReference>
<dbReference type="InterPro" id="IPR006553">
    <property type="entry name" value="Leu-rich_rpt_Cys-con_subtyp"/>
</dbReference>
<dbReference type="PROSITE" id="PS50837">
    <property type="entry name" value="NACHT"/>
    <property type="match status" value="1"/>
</dbReference>
<dbReference type="SMART" id="SM00367">
    <property type="entry name" value="LRR_CC"/>
    <property type="match status" value="6"/>
</dbReference>
<feature type="compositionally biased region" description="Basic residues" evidence="3">
    <location>
        <begin position="755"/>
        <end position="765"/>
    </location>
</feature>
<name>A0A914AD71_PATMI</name>
<feature type="compositionally biased region" description="Basic residues" evidence="3">
    <location>
        <begin position="393"/>
        <end position="402"/>
    </location>
</feature>
<feature type="compositionally biased region" description="Basic and acidic residues" evidence="3">
    <location>
        <begin position="1195"/>
        <end position="1206"/>
    </location>
</feature>
<feature type="compositionally biased region" description="Polar residues" evidence="3">
    <location>
        <begin position="73"/>
        <end position="91"/>
    </location>
</feature>
<evidence type="ECO:0000259" key="5">
    <source>
        <dbReference type="PROSITE" id="PS50837"/>
    </source>
</evidence>
<feature type="domain" description="Ubiquitin-like" evidence="4">
    <location>
        <begin position="235"/>
        <end position="304"/>
    </location>
</feature>
<feature type="compositionally biased region" description="Polar residues" evidence="3">
    <location>
        <begin position="543"/>
        <end position="554"/>
    </location>
</feature>
<evidence type="ECO:0000313" key="7">
    <source>
        <dbReference type="Proteomes" id="UP000887568"/>
    </source>
</evidence>
<feature type="domain" description="NACHT" evidence="5">
    <location>
        <begin position="1398"/>
        <end position="1600"/>
    </location>
</feature>
<protein>
    <submittedName>
        <fullName evidence="6">Uncharacterized protein</fullName>
    </submittedName>
</protein>
<feature type="compositionally biased region" description="Polar residues" evidence="3">
    <location>
        <begin position="944"/>
        <end position="967"/>
    </location>
</feature>
<dbReference type="Pfam" id="PF05729">
    <property type="entry name" value="NACHT"/>
    <property type="match status" value="1"/>
</dbReference>
<feature type="compositionally biased region" description="Polar residues" evidence="3">
    <location>
        <begin position="190"/>
        <end position="209"/>
    </location>
</feature>
<evidence type="ECO:0000259" key="4">
    <source>
        <dbReference type="PROSITE" id="PS50053"/>
    </source>
</evidence>
<feature type="compositionally biased region" description="Polar residues" evidence="3">
    <location>
        <begin position="655"/>
        <end position="664"/>
    </location>
</feature>
<feature type="region of interest" description="Disordered" evidence="3">
    <location>
        <begin position="313"/>
        <end position="1104"/>
    </location>
</feature>
<dbReference type="InterPro" id="IPR000626">
    <property type="entry name" value="Ubiquitin-like_dom"/>
</dbReference>
<feature type="region of interest" description="Disordered" evidence="3">
    <location>
        <begin position="1118"/>
        <end position="1207"/>
    </location>
</feature>
<feature type="compositionally biased region" description="Basic and acidic residues" evidence="3">
    <location>
        <begin position="349"/>
        <end position="359"/>
    </location>
</feature>
<feature type="compositionally biased region" description="Polar residues" evidence="3">
    <location>
        <begin position="1008"/>
        <end position="1021"/>
    </location>
</feature>
<dbReference type="InterPro" id="IPR007111">
    <property type="entry name" value="NACHT_NTPase"/>
</dbReference>
<dbReference type="Proteomes" id="UP000887568">
    <property type="component" value="Unplaced"/>
</dbReference>
<feature type="region of interest" description="Disordered" evidence="3">
    <location>
        <begin position="27"/>
        <end position="233"/>
    </location>
</feature>
<feature type="compositionally biased region" description="Polar residues" evidence="3">
    <location>
        <begin position="420"/>
        <end position="443"/>
    </location>
</feature>
<feature type="compositionally biased region" description="Basic and acidic residues" evidence="3">
    <location>
        <begin position="497"/>
        <end position="513"/>
    </location>
</feature>
<evidence type="ECO:0000313" key="6">
    <source>
        <dbReference type="EnsemblMetazoa" id="XP_038061693.1"/>
    </source>
</evidence>
<evidence type="ECO:0000256" key="3">
    <source>
        <dbReference type="SAM" id="MobiDB-lite"/>
    </source>
</evidence>
<dbReference type="OMA" id="IHCTIDH"/>
<feature type="compositionally biased region" description="Basic and acidic residues" evidence="3">
    <location>
        <begin position="1023"/>
        <end position="1034"/>
    </location>
</feature>
<dbReference type="InterPro" id="IPR029071">
    <property type="entry name" value="Ubiquitin-like_domsf"/>
</dbReference>
<feature type="compositionally biased region" description="Basic and acidic residues" evidence="3">
    <location>
        <begin position="109"/>
        <end position="128"/>
    </location>
</feature>
<dbReference type="EnsemblMetazoa" id="XM_038205765.1">
    <property type="protein sequence ID" value="XP_038061693.1"/>
    <property type="gene ID" value="LOC119732306"/>
</dbReference>
<proteinExistence type="predicted"/>
<dbReference type="GeneID" id="119732306"/>
<feature type="compositionally biased region" description="Low complexity" evidence="3">
    <location>
        <begin position="892"/>
        <end position="908"/>
    </location>
</feature>
<feature type="compositionally biased region" description="Polar residues" evidence="3">
    <location>
        <begin position="978"/>
        <end position="987"/>
    </location>
</feature>
<feature type="compositionally biased region" description="Polar residues" evidence="3">
    <location>
        <begin position="1295"/>
        <end position="1314"/>
    </location>
</feature>
<dbReference type="SUPFAM" id="SSF52058">
    <property type="entry name" value="L domain-like"/>
    <property type="match status" value="1"/>
</dbReference>
<dbReference type="CDD" id="cd17039">
    <property type="entry name" value="Ubl_ubiquitin_like"/>
    <property type="match status" value="1"/>
</dbReference>
<dbReference type="InterPro" id="IPR027417">
    <property type="entry name" value="P-loop_NTPase"/>
</dbReference>
<dbReference type="InterPro" id="IPR032675">
    <property type="entry name" value="LRR_dom_sf"/>
</dbReference>
<feature type="compositionally biased region" description="Basic and acidic residues" evidence="3">
    <location>
        <begin position="744"/>
        <end position="754"/>
    </location>
</feature>
<feature type="compositionally biased region" description="Basic residues" evidence="3">
    <location>
        <begin position="514"/>
        <end position="526"/>
    </location>
</feature>
<dbReference type="SMART" id="SM00368">
    <property type="entry name" value="LRR_RI"/>
    <property type="match status" value="14"/>
</dbReference>
<feature type="compositionally biased region" description="Basic and acidic residues" evidence="3">
    <location>
        <begin position="994"/>
        <end position="1004"/>
    </location>
</feature>
<feature type="compositionally biased region" description="Polar residues" evidence="3">
    <location>
        <begin position="1118"/>
        <end position="1134"/>
    </location>
</feature>
<dbReference type="PROSITE" id="PS50053">
    <property type="entry name" value="UBIQUITIN_2"/>
    <property type="match status" value="1"/>
</dbReference>
<feature type="compositionally biased region" description="Basic and acidic residues" evidence="3">
    <location>
        <begin position="444"/>
        <end position="459"/>
    </location>
</feature>
<keyword evidence="1" id="KW-0547">Nucleotide-binding</keyword>
<feature type="compositionally biased region" description="Polar residues" evidence="3">
    <location>
        <begin position="881"/>
        <end position="891"/>
    </location>
</feature>
<feature type="compositionally biased region" description="Basic residues" evidence="3">
    <location>
        <begin position="909"/>
        <end position="923"/>
    </location>
</feature>
<feature type="compositionally biased region" description="Basic residues" evidence="3">
    <location>
        <begin position="93"/>
        <end position="107"/>
    </location>
</feature>
<feature type="compositionally biased region" description="Low complexity" evidence="3">
    <location>
        <begin position="599"/>
        <end position="613"/>
    </location>
</feature>
<feature type="compositionally biased region" description="Polar residues" evidence="3">
    <location>
        <begin position="715"/>
        <end position="726"/>
    </location>
</feature>
<feature type="compositionally biased region" description="Basic residues" evidence="3">
    <location>
        <begin position="142"/>
        <end position="165"/>
    </location>
</feature>
<dbReference type="Gene3D" id="3.40.50.300">
    <property type="entry name" value="P-loop containing nucleotide triphosphate hydrolases"/>
    <property type="match status" value="1"/>
</dbReference>
<dbReference type="OrthoDB" id="120976at2759"/>
<feature type="compositionally biased region" description="Low complexity" evidence="3">
    <location>
        <begin position="360"/>
        <end position="371"/>
    </location>
</feature>
<feature type="compositionally biased region" description="Polar residues" evidence="3">
    <location>
        <begin position="1144"/>
        <end position="1156"/>
    </location>
</feature>
<dbReference type="SUPFAM" id="SSF54236">
    <property type="entry name" value="Ubiquitin-like"/>
    <property type="match status" value="1"/>
</dbReference>
<feature type="compositionally biased region" description="Basic and acidic residues" evidence="3">
    <location>
        <begin position="678"/>
        <end position="692"/>
    </location>
</feature>
<dbReference type="SUPFAM" id="SSF52047">
    <property type="entry name" value="RNI-like"/>
    <property type="match status" value="2"/>
</dbReference>
<evidence type="ECO:0000256" key="1">
    <source>
        <dbReference type="ARBA" id="ARBA00022741"/>
    </source>
</evidence>
<feature type="compositionally biased region" description="Basic and acidic residues" evidence="3">
    <location>
        <begin position="316"/>
        <end position="334"/>
    </location>
</feature>
<feature type="compositionally biased region" description="Basic and acidic residues" evidence="3">
    <location>
        <begin position="51"/>
        <end position="71"/>
    </location>
</feature>
<dbReference type="SUPFAM" id="SSF52540">
    <property type="entry name" value="P-loop containing nucleoside triphosphate hydrolases"/>
    <property type="match status" value="1"/>
</dbReference>
<dbReference type="Gene3D" id="3.80.10.10">
    <property type="entry name" value="Ribonuclease Inhibitor"/>
    <property type="match status" value="7"/>
</dbReference>
<dbReference type="PANTHER" id="PTHR46312">
    <property type="entry name" value="NACHT DOMAIN-CONTAINING PROTEIN"/>
    <property type="match status" value="1"/>
</dbReference>
<feature type="region of interest" description="Disordered" evidence="3">
    <location>
        <begin position="1294"/>
        <end position="1320"/>
    </location>
</feature>
<dbReference type="Gene3D" id="3.10.20.90">
    <property type="entry name" value="Phosphatidylinositol 3-kinase Catalytic Subunit, Chain A, domain 1"/>
    <property type="match status" value="1"/>
</dbReference>
<evidence type="ECO:0000256" key="2">
    <source>
        <dbReference type="ARBA" id="ARBA00022840"/>
    </source>
</evidence>
<feature type="compositionally biased region" description="Basic and acidic residues" evidence="3">
    <location>
        <begin position="557"/>
        <end position="579"/>
    </location>
</feature>
<accession>A0A914AD71</accession>
<sequence>MQVCRLLPEENATATTLIYVCLPAGKIPRRGKTKNNSGKRRKAQKVARNSPSKEEAIDKTNKGNQAEDKLVNSRASTFSSAKTTAKKNNQSKGRMRTRRRRHGKTRQKPVLDEADRQTTSDDVKRDPSDALGDSYTSSGKPGKIRSKGKTKKRSGKTRKGQKLAKKSPSEEEAINKTNKGDQAEDKFVNSRDSTVSSSANTTAQRNNQSKGRKKTRKQTIADKKPSGEEKKESQIQLFVISSLRSPVCLQLHPSTTISALKGLLQDKLGIEPKKQRLYTRKNHELKGRMSLKELGIQQDTNIELRLVSGLMGGADDEQKSAGDSRERTDNDSGRRQKGKRKATKRRTSRGHEESVDNSKDSSISSAVKAAAGNPSGETPEEKLEQPTKDISRRRQKAKRKTPKTGTHLNSEENVDYSEDCSISSAVKATACNPSGETPGQQLEQPRKDNSRRREKEKGKAPKTGTHLGGEENGDDSEDSSISSAVKATAGDPSGETQEQKIDQPRKDNDSARKQKEKRKGNQRRTSRTGEVTVDDSEDCSICSAVNTPAGQPSEETQEQKLEQPRKDDDSERRQKEKGKATKTGTSSGVKENSDNSEDSSIASAVKASSVQQSGETQVQQKPEQPRKDRTSLRIQKGKGKAAQTKTSLGCEKNVKNSGDSTISSVVKAAVGQPSGETQEEKQEQPRKDDSLRIKKGKTKPAETRTSLGGEDNVKSSEGSPISSTVKAPTDHPSQEAQEQRLQQPRKDNETETRQKGNRKTSKRRTSCSDVENVDNSEDSSISAATAAVGHPSGEQPRKDDIGRVQKGKRKAANKSPSKAETTNMKSLGDTKQHKKNDHGDSCSSTEVRTDACTSSKNVAGTRKKIERQETAGSEAEESQEKTVASDIQQVDTGSSPASTTVAASASSRSKGRRRPKRKRKNAQKKQADDGGDSQILDLDRPQPEDQNVTGVMELSLQQGKKTALEQQTPKHNEAGNHQEISSETQGVGQEDYDPDKLKADLDRHLKNRPQSSQLQTVTSPEHPSLRCKQDDGLDRPPQFKKQEARSQMAKQEPIEQSCQQGLTVPERQAVKQEQIIDTEGPQPESWIGEQGFQQVRAASPGQLGREQSFHQGIATHENQGVEQKQASHHAQITQQDKHKVAEISKQNTQQSTSPENQRMRQERDDDLYGPDPNIQSTVAEQRPQEEVMTSAQEKPQPDRLHNEKLSPEQLQVVRDLVPSAVQPAMQHPSTLCTHHTSVSVQPTVQTGDVNVPGSCNPVFLGSSSGHTFHYEFNQNVTVHQGATSGVMENDLRPVQHSQPEVSSPSVQTSQGTSPANDAAADAAADLCEEALKKVYKTTGSYVQMIPWVGDDMMHIMDIYTKLRLVTDKLQSIRMRYEGKEVTYEDAFLEENEEGFVINRLIYEGMAGLGKTTLIGKIAYDWASSLSGLLAKYKLVFVLRMSALEQTADLLDSLFEQLIDPNIIHKKHLNTFIFKNPKKVLILLDGFDELMTTKLDNKSFGSILQILNRKVGADIDVVITTRTSHFDKLVSSALVKTPFTHVQVLGFAEEDVQDYLRKFFSKSKSPRDADSLFQSIQSSAVLLDLARSPMLILLMCLLWREDSTLPDTISRLYGKALRYIFKRKGIPEEKMPEILVAIGKVAFYGLISPVQRLSFQDREFDNSVLDIALKAGILTSQRGLKGLETHNNIQFIHKTIQEFCTAVYLQSLQKSDTDEFQKHLDKLDDIKRFHYLLRFCCGDNEACTIQVLQMLQKRINSESMYMYMKTTALNMGLNCYFESQAENLLSEAFTHSVITKIINTDYLESRDDVNSFVWFLKHVANQTKYTGNMYLDKVEELRFSHHSLEKCSKDLAVAMSSMPNISVVRMQRCSLTNNGMTDIASSLAKADKLSELDLSYNGALNGSLHSWMPQLIKKTHLQILMLDDCCLTAGDIKQIAALVGCMPTLVHCTVKGVFQLLPCSTGLKMELLNPMFSGSDVADIVKAVGSRNDIVKVVVEGAKGLGSTAAVWAPALRELKRLEHLKLNNCSLKSTDIEHIVASLSSTTNLVKLDVSRNPLAGSGVSLSKLLQLTQLKKLIIDHCVLNVEDVKWIAFLVGCLPKLIHCTVDDVFQVSTCDTGLKVQLLNQIFTDTDVADIVQAIGSRSDIVNVYIVHVQGLGGTAAEWSPALQELKCLERIDFKNCSLRGKDIEHIAASLSTNLVHLHVSGNPLAGSGVSLSKLKQLTQLKILKLYDCGLEVEDVICIAAVVGCLPRLIHCTIDHVFGVSPCGTGLKVELLGQTFTSTDVADIVQAMGSRSDIVEVAIACIQGLGGTAAEWSPALQELKCLERLDFKNCSLRGKDIEHIAASLSANLVHMHVSRNPLAGSGVSLSKLKQLTQLKILTLDDCGLEVEDVISIATVVGCLPRLIHCTIDHVFGVSPCGTGLKVELLGQTFTGADVADIVQAMGSRSDIVEVYIVRVQGLGGTAAEWSPALQELKCLERIDFKSCSLRGKDIEHIAASLSTNLVRLHVSGNPLAGSGVSLSKLKQLTELKILTLDDCGLEVEDVICIGAVVGCLQKLIHCTVDNVFQVSPCDAGLEVKLLNQTSTGTDVADIVQAIGSRSDIVEVYIVRVQGLGGTAAEWSPALQELKCLERLHFENCSLRGTDIEHIAASLSTSLVHLHVYRNPLAGSGVSLSKLKQLTQLETLTLDDCGLEVEGVISIATVFGCLPKLGYCRLISCFNGFNDLLWFEVVPCKIGIGIRLHLSSSKFRGPHVANIVRAIGCRRDLVDVTIEYIKNFGGKAAEWSPALQVLEHLKRFRISSSSLIDEDIKHIAASLGDIQTLVELDLSGNESLAGSGAWSHLKCLKQLKKLVLSDCRLSDADIGPIAASLSDISTVVELDLSVNVMLAGSGAWSHLKCLKQLKKLVLGWCSLSDADIELIADIPTLVELDLSGNVSLAGTSAWSHLKCLKQLTKLVLNMCWLSEADIELIAASLSDKLVELDLSGYQILADSDAFSDLKCLKKLKKLHLEYDSLSDADLERIGASLSCEFL</sequence>
<dbReference type="SMART" id="SM00213">
    <property type="entry name" value="UBQ"/>
    <property type="match status" value="1"/>
</dbReference>
<feature type="compositionally biased region" description="Basic and acidic residues" evidence="3">
    <location>
        <begin position="379"/>
        <end position="392"/>
    </location>
</feature>
<feature type="compositionally biased region" description="Polar residues" evidence="3">
    <location>
        <begin position="841"/>
        <end position="858"/>
    </location>
</feature>
<organism evidence="6 7">
    <name type="scientific">Patiria miniata</name>
    <name type="common">Bat star</name>
    <name type="synonym">Asterina miniata</name>
    <dbReference type="NCBI Taxonomy" id="46514"/>
    <lineage>
        <taxon>Eukaryota</taxon>
        <taxon>Metazoa</taxon>
        <taxon>Echinodermata</taxon>
        <taxon>Eleutherozoa</taxon>
        <taxon>Asterozoa</taxon>
        <taxon>Asteroidea</taxon>
        <taxon>Valvatacea</taxon>
        <taxon>Valvatida</taxon>
        <taxon>Asterinidae</taxon>
        <taxon>Patiria</taxon>
    </lineage>
</organism>
<feature type="compositionally biased region" description="Basic residues" evidence="3">
    <location>
        <begin position="27"/>
        <end position="45"/>
    </location>
</feature>
<keyword evidence="2" id="KW-0067">ATP-binding</keyword>
<feature type="compositionally biased region" description="Polar residues" evidence="3">
    <location>
        <begin position="814"/>
        <end position="825"/>
    </location>
</feature>
<dbReference type="GO" id="GO:0005524">
    <property type="term" value="F:ATP binding"/>
    <property type="evidence" value="ECO:0007669"/>
    <property type="project" value="UniProtKB-KW"/>
</dbReference>
<feature type="compositionally biased region" description="Basic and acidic residues" evidence="3">
    <location>
        <begin position="219"/>
        <end position="233"/>
    </location>
</feature>
<keyword evidence="7" id="KW-1185">Reference proteome</keyword>